<dbReference type="GO" id="GO:0016491">
    <property type="term" value="F:oxidoreductase activity"/>
    <property type="evidence" value="ECO:0007669"/>
    <property type="project" value="InterPro"/>
</dbReference>
<reference evidence="2 3" key="1">
    <citation type="submission" date="2018-08" db="EMBL/GenBank/DDBJ databases">
        <title>Recombination of ecologically and evolutionarily significant loci maintains genetic cohesion in the Pseudomonas syringae species complex.</title>
        <authorList>
            <person name="Dillon M."/>
            <person name="Thakur S."/>
            <person name="Almeida R.N.D."/>
            <person name="Weir B.S."/>
            <person name="Guttman D.S."/>
        </authorList>
    </citation>
    <scope>NUCLEOTIDE SEQUENCE [LARGE SCALE GENOMIC DNA]</scope>
    <source>
        <strain evidence="2 3">ICMP 11281</strain>
    </source>
</reference>
<dbReference type="PANTHER" id="PTHR11695:SF294">
    <property type="entry name" value="RETICULON-4-INTERACTING PROTEIN 1, MITOCHONDRIAL"/>
    <property type="match status" value="1"/>
</dbReference>
<evidence type="ECO:0000313" key="3">
    <source>
        <dbReference type="Proteomes" id="UP000271631"/>
    </source>
</evidence>
<name>A0A3M6CCP9_PSEYM</name>
<sequence>MRNMKAIRIEQFGGPEVMRVCDVEVPEPLAGEVLVKNFFVGINPVDYKIREGQYPEVKQDKLPLTLGREVAGLVEKVGQGVSDFKKGDRVFAMIGADGGYAEYSRVPAVHLAHIPQSLDWPVAAGVPLAGHTAWQALVEHGQIEQGQKVLIHGGTGGVGHFAVQFAKVKGAEVYATASTDGLPFLRELGADRAIDYKTERFEDICKEFDLVIDLIGGDTQARSWQVLGEGGRLVSTLTMPDASHPQAAGKTGARFTAAPRGEELTEIAGLIKAGNVRVYLAKVFELEAAVQALDYLANEHVHGKVVLHISD</sequence>
<dbReference type="InterPro" id="IPR036291">
    <property type="entry name" value="NAD(P)-bd_dom_sf"/>
</dbReference>
<dbReference type="InterPro" id="IPR020843">
    <property type="entry name" value="ER"/>
</dbReference>
<accession>A0A3M6CCP9</accession>
<dbReference type="Proteomes" id="UP000271631">
    <property type="component" value="Unassembled WGS sequence"/>
</dbReference>
<dbReference type="AlphaFoldDB" id="A0A3M6CCP9"/>
<dbReference type="Gene3D" id="3.90.180.10">
    <property type="entry name" value="Medium-chain alcohol dehydrogenases, catalytic domain"/>
    <property type="match status" value="1"/>
</dbReference>
<dbReference type="InterPro" id="IPR013154">
    <property type="entry name" value="ADH-like_N"/>
</dbReference>
<dbReference type="Pfam" id="PF08240">
    <property type="entry name" value="ADH_N"/>
    <property type="match status" value="1"/>
</dbReference>
<dbReference type="Gene3D" id="3.40.50.720">
    <property type="entry name" value="NAD(P)-binding Rossmann-like Domain"/>
    <property type="match status" value="1"/>
</dbReference>
<gene>
    <name evidence="2" type="ORF">ALP13_03923</name>
</gene>
<feature type="domain" description="Enoyl reductase (ER)" evidence="1">
    <location>
        <begin position="13"/>
        <end position="307"/>
    </location>
</feature>
<protein>
    <submittedName>
        <fullName evidence="2">Alcohol dehydrogenase zinc-binding domain protein</fullName>
    </submittedName>
</protein>
<dbReference type="CDD" id="cd05289">
    <property type="entry name" value="MDR_like_2"/>
    <property type="match status" value="1"/>
</dbReference>
<comment type="caution">
    <text evidence="2">The sequence shown here is derived from an EMBL/GenBank/DDBJ whole genome shotgun (WGS) entry which is preliminary data.</text>
</comment>
<organism evidence="2 3">
    <name type="scientific">Pseudomonas syringae pv. maculicola</name>
    <dbReference type="NCBI Taxonomy" id="59511"/>
    <lineage>
        <taxon>Bacteria</taxon>
        <taxon>Pseudomonadati</taxon>
        <taxon>Pseudomonadota</taxon>
        <taxon>Gammaproteobacteria</taxon>
        <taxon>Pseudomonadales</taxon>
        <taxon>Pseudomonadaceae</taxon>
        <taxon>Pseudomonas</taxon>
    </lineage>
</organism>
<dbReference type="SUPFAM" id="SSF51735">
    <property type="entry name" value="NAD(P)-binding Rossmann-fold domains"/>
    <property type="match status" value="1"/>
</dbReference>
<evidence type="ECO:0000259" key="1">
    <source>
        <dbReference type="SMART" id="SM00829"/>
    </source>
</evidence>
<dbReference type="PANTHER" id="PTHR11695">
    <property type="entry name" value="ALCOHOL DEHYDROGENASE RELATED"/>
    <property type="match status" value="1"/>
</dbReference>
<dbReference type="Pfam" id="PF13602">
    <property type="entry name" value="ADH_zinc_N_2"/>
    <property type="match status" value="1"/>
</dbReference>
<dbReference type="EMBL" id="RBUQ01000067">
    <property type="protein sequence ID" value="RMV41161.1"/>
    <property type="molecule type" value="Genomic_DNA"/>
</dbReference>
<evidence type="ECO:0000313" key="2">
    <source>
        <dbReference type="EMBL" id="RMV41161.1"/>
    </source>
</evidence>
<dbReference type="SUPFAM" id="SSF50129">
    <property type="entry name" value="GroES-like"/>
    <property type="match status" value="1"/>
</dbReference>
<proteinExistence type="predicted"/>
<dbReference type="SMART" id="SM00829">
    <property type="entry name" value="PKS_ER"/>
    <property type="match status" value="1"/>
</dbReference>
<dbReference type="InterPro" id="IPR050700">
    <property type="entry name" value="YIM1/Zinc_Alcohol_DH_Fams"/>
</dbReference>
<dbReference type="InterPro" id="IPR011032">
    <property type="entry name" value="GroES-like_sf"/>
</dbReference>